<gene>
    <name evidence="13" type="primary">nadC</name>
    <name evidence="13" type="ORF">J9317_13885</name>
</gene>
<accession>A0ABS5LH73</accession>
<evidence type="ECO:0000256" key="3">
    <source>
        <dbReference type="ARBA" id="ARBA00009400"/>
    </source>
</evidence>
<comment type="pathway">
    <text evidence="2">Cofactor biosynthesis; NAD(+) biosynthesis; nicotinate D-ribonucleotide from quinolinate: step 1/1.</text>
</comment>
<protein>
    <recommendedName>
        <fullName evidence="4">nicotinate-nucleotide diphosphorylase (carboxylating)</fullName>
        <ecNumber evidence="4">2.4.2.19</ecNumber>
    </recommendedName>
    <alternativeName>
        <fullName evidence="8">Quinolinate phosphoribosyltransferase [decarboxylating]</fullName>
    </alternativeName>
</protein>
<comment type="catalytic activity">
    <reaction evidence="9">
        <text>nicotinate beta-D-ribonucleotide + CO2 + diphosphate = quinolinate + 5-phospho-alpha-D-ribose 1-diphosphate + 2 H(+)</text>
        <dbReference type="Rhea" id="RHEA:12733"/>
        <dbReference type="ChEBI" id="CHEBI:15378"/>
        <dbReference type="ChEBI" id="CHEBI:16526"/>
        <dbReference type="ChEBI" id="CHEBI:29959"/>
        <dbReference type="ChEBI" id="CHEBI:33019"/>
        <dbReference type="ChEBI" id="CHEBI:57502"/>
        <dbReference type="ChEBI" id="CHEBI:58017"/>
        <dbReference type="EC" id="2.4.2.19"/>
    </reaction>
</comment>
<dbReference type="InterPro" id="IPR002638">
    <property type="entry name" value="Quinolinate_PRibosylTrfase_C"/>
</dbReference>
<evidence type="ECO:0000256" key="9">
    <source>
        <dbReference type="ARBA" id="ARBA00047445"/>
    </source>
</evidence>
<dbReference type="InterPro" id="IPR013785">
    <property type="entry name" value="Aldolase_TIM"/>
</dbReference>
<comment type="function">
    <text evidence="1">Involved in the catabolism of quinolinic acid (QA).</text>
</comment>
<dbReference type="InterPro" id="IPR037128">
    <property type="entry name" value="Quinolinate_PRibosylTase_N_sf"/>
</dbReference>
<dbReference type="EMBL" id="JAGVRK010000001">
    <property type="protein sequence ID" value="MBS2969858.1"/>
    <property type="molecule type" value="Genomic_DNA"/>
</dbReference>
<dbReference type="Proteomes" id="UP000682403">
    <property type="component" value="Unassembled WGS sequence"/>
</dbReference>
<dbReference type="InterPro" id="IPR036068">
    <property type="entry name" value="Nicotinate_pribotase-like_C"/>
</dbReference>
<evidence type="ECO:0000256" key="5">
    <source>
        <dbReference type="ARBA" id="ARBA00022642"/>
    </source>
</evidence>
<keyword evidence="6 10" id="KW-0328">Glycosyltransferase</keyword>
<evidence type="ECO:0000259" key="12">
    <source>
        <dbReference type="Pfam" id="PF02749"/>
    </source>
</evidence>
<organism evidence="13 14">
    <name type="scientific">Metabacillus flavus</name>
    <dbReference type="NCBI Taxonomy" id="2823519"/>
    <lineage>
        <taxon>Bacteria</taxon>
        <taxon>Bacillati</taxon>
        <taxon>Bacillota</taxon>
        <taxon>Bacilli</taxon>
        <taxon>Bacillales</taxon>
        <taxon>Bacillaceae</taxon>
        <taxon>Metabacillus</taxon>
    </lineage>
</organism>
<evidence type="ECO:0000256" key="1">
    <source>
        <dbReference type="ARBA" id="ARBA00003237"/>
    </source>
</evidence>
<comment type="caution">
    <text evidence="13">The sequence shown here is derived from an EMBL/GenBank/DDBJ whole genome shotgun (WGS) entry which is preliminary data.</text>
</comment>
<dbReference type="SUPFAM" id="SSF54675">
    <property type="entry name" value="Nicotinate/Quinolinate PRTase N-terminal domain-like"/>
    <property type="match status" value="1"/>
</dbReference>
<dbReference type="NCBIfam" id="TIGR00078">
    <property type="entry name" value="nadC"/>
    <property type="match status" value="1"/>
</dbReference>
<dbReference type="Gene3D" id="3.90.1170.20">
    <property type="entry name" value="Quinolinate phosphoribosyl transferase, N-terminal domain"/>
    <property type="match status" value="1"/>
</dbReference>
<reference evidence="13 14" key="1">
    <citation type="submission" date="2021-04" db="EMBL/GenBank/DDBJ databases">
        <title>Metabacillus sp. strain KIGAM252 whole genome sequence.</title>
        <authorList>
            <person name="Seo M.-J."/>
            <person name="Cho E.-S."/>
            <person name="Hwang C.Y."/>
            <person name="Yoon D.J."/>
        </authorList>
    </citation>
    <scope>NUCLEOTIDE SEQUENCE [LARGE SCALE GENOMIC DNA]</scope>
    <source>
        <strain evidence="13 14">KIGAM252</strain>
    </source>
</reference>
<keyword evidence="7 10" id="KW-0808">Transferase</keyword>
<keyword evidence="14" id="KW-1185">Reference proteome</keyword>
<dbReference type="Pfam" id="PF01729">
    <property type="entry name" value="QRPTase_C"/>
    <property type="match status" value="1"/>
</dbReference>
<dbReference type="Pfam" id="PF02749">
    <property type="entry name" value="QRPTase_N"/>
    <property type="match status" value="1"/>
</dbReference>
<dbReference type="InterPro" id="IPR022412">
    <property type="entry name" value="Quinolinate_PRibosylTrfase_N"/>
</dbReference>
<dbReference type="InterPro" id="IPR004393">
    <property type="entry name" value="NadC"/>
</dbReference>
<proteinExistence type="inferred from homology"/>
<evidence type="ECO:0000256" key="6">
    <source>
        <dbReference type="ARBA" id="ARBA00022676"/>
    </source>
</evidence>
<dbReference type="RefSeq" id="WP_211559543.1">
    <property type="nucleotide sequence ID" value="NZ_JAGVRK010000001.1"/>
</dbReference>
<evidence type="ECO:0000256" key="2">
    <source>
        <dbReference type="ARBA" id="ARBA00004893"/>
    </source>
</evidence>
<evidence type="ECO:0000313" key="13">
    <source>
        <dbReference type="EMBL" id="MBS2969858.1"/>
    </source>
</evidence>
<dbReference type="SUPFAM" id="SSF51690">
    <property type="entry name" value="Nicotinate/Quinolinate PRTase C-terminal domain-like"/>
    <property type="match status" value="1"/>
</dbReference>
<evidence type="ECO:0000259" key="11">
    <source>
        <dbReference type="Pfam" id="PF01729"/>
    </source>
</evidence>
<dbReference type="PIRSF" id="PIRSF006250">
    <property type="entry name" value="NadC_ModD"/>
    <property type="match status" value="1"/>
</dbReference>
<dbReference type="CDD" id="cd01572">
    <property type="entry name" value="QPRTase"/>
    <property type="match status" value="1"/>
</dbReference>
<name>A0ABS5LH73_9BACI</name>
<sequence>MNGLKVKESISQFLMEDLGDHDLSASGIFSESDRGEAVIFAKEKGVFSGEAVLKTAFSLLDDQIEVQILKKDGEAVEKGEPAAVINGKIISILSAERVALNLIQRMSGIATKTREAIMLLDSPDTHICDTRKTAPGLRMFDKYAVRCGGGRNHRYGLYDAVMIKDNHISFAGSIREAVLKAKQAVGHTVKIEVEIENENQLMEAIEAKADIIMFDNRSPEEVKRFAKLTPDSIITEASGGITPENLHTYRNTGVNYVSLGYLTHSVKALDFSLLMKQGEEK</sequence>
<dbReference type="PANTHER" id="PTHR32179">
    <property type="entry name" value="NICOTINATE-NUCLEOTIDE PYROPHOSPHORYLASE [CARBOXYLATING]"/>
    <property type="match status" value="1"/>
</dbReference>
<evidence type="ECO:0000256" key="4">
    <source>
        <dbReference type="ARBA" id="ARBA00011944"/>
    </source>
</evidence>
<comment type="similarity">
    <text evidence="3 10">Belongs to the NadC/ModD family.</text>
</comment>
<keyword evidence="5" id="KW-0662">Pyridine nucleotide biosynthesis</keyword>
<evidence type="ECO:0000256" key="7">
    <source>
        <dbReference type="ARBA" id="ARBA00022679"/>
    </source>
</evidence>
<evidence type="ECO:0000313" key="14">
    <source>
        <dbReference type="Proteomes" id="UP000682403"/>
    </source>
</evidence>
<feature type="domain" description="Quinolinate phosphoribosyl transferase N-terminal" evidence="12">
    <location>
        <begin position="23"/>
        <end position="107"/>
    </location>
</feature>
<dbReference type="Gene3D" id="3.20.20.70">
    <property type="entry name" value="Aldolase class I"/>
    <property type="match status" value="1"/>
</dbReference>
<feature type="domain" description="Quinolinate phosphoribosyl transferase C-terminal" evidence="11">
    <location>
        <begin position="109"/>
        <end position="273"/>
    </location>
</feature>
<evidence type="ECO:0000256" key="10">
    <source>
        <dbReference type="PIRNR" id="PIRNR006250"/>
    </source>
</evidence>
<dbReference type="EC" id="2.4.2.19" evidence="4"/>
<dbReference type="PANTHER" id="PTHR32179:SF3">
    <property type="entry name" value="NICOTINATE-NUCLEOTIDE PYROPHOSPHORYLASE [CARBOXYLATING]"/>
    <property type="match status" value="1"/>
</dbReference>
<dbReference type="InterPro" id="IPR027277">
    <property type="entry name" value="NadC/ModD"/>
</dbReference>
<evidence type="ECO:0000256" key="8">
    <source>
        <dbReference type="ARBA" id="ARBA00033102"/>
    </source>
</evidence>